<evidence type="ECO:0008006" key="4">
    <source>
        <dbReference type="Google" id="ProtNLM"/>
    </source>
</evidence>
<dbReference type="EMBL" id="OOIP01000016">
    <property type="protein sequence ID" value="SPO39849.1"/>
    <property type="molecule type" value="Genomic_DNA"/>
</dbReference>
<accession>A0A5C3F911</accession>
<proteinExistence type="predicted"/>
<dbReference type="Proteomes" id="UP000323386">
    <property type="component" value="Unassembled WGS sequence"/>
</dbReference>
<dbReference type="AlphaFoldDB" id="A0A5C3F911"/>
<dbReference type="OrthoDB" id="198787at2759"/>
<gene>
    <name evidence="2" type="ORF">PSFLO_05330</name>
</gene>
<keyword evidence="3" id="KW-1185">Reference proteome</keyword>
<name>A0A5C3F911_9BASI</name>
<feature type="region of interest" description="Disordered" evidence="1">
    <location>
        <begin position="1"/>
        <end position="33"/>
    </location>
</feature>
<organism evidence="2 3">
    <name type="scientific">Pseudozyma flocculosa</name>
    <dbReference type="NCBI Taxonomy" id="84751"/>
    <lineage>
        <taxon>Eukaryota</taxon>
        <taxon>Fungi</taxon>
        <taxon>Dikarya</taxon>
        <taxon>Basidiomycota</taxon>
        <taxon>Ustilaginomycotina</taxon>
        <taxon>Ustilaginomycetes</taxon>
        <taxon>Ustilaginales</taxon>
        <taxon>Ustilaginaceae</taxon>
        <taxon>Pseudozyma</taxon>
    </lineage>
</organism>
<sequence length="409" mass="44132">MAAAAVATDTEPRPYPELEAIPPAPPRSAAASTRSSASSLLPVPNWVVRLFSAFPLHVWPEADVISPAPSPPPRKPTLYVAPHLNRDGTLSPPSQHASTSKETLGWTSSDPTCLRWQLQLLFRGVDFDVEFIDPSQSWGPGGQLPFLHLPPAFQPPSTNASSSSRSWLGAKRGAVVPSLLTAAALPHFLDNHFPLWRPELGEKADANPLWKDKATELESRTWINLLSGRVMAGVLQTTFLDDQLRRISALNPKARSQPTSRLPGWEVGFLGWVGAHSMGAGAGQDAATGDGEDSLRYAAPVVDENKVVDDAVKGIEALGLRTQADLEGAEGAWMLGASQPTELDALTFAIVHSVMSLSATPAFANASATTDDDRRALLRLKAAIEGKPWLVGWSRRVWKDKVRPKERGQ</sequence>
<evidence type="ECO:0000313" key="3">
    <source>
        <dbReference type="Proteomes" id="UP000323386"/>
    </source>
</evidence>
<protein>
    <recommendedName>
        <fullName evidence="4">Metaxin glutathione S-transferase domain-containing protein</fullName>
    </recommendedName>
</protein>
<feature type="region of interest" description="Disordered" evidence="1">
    <location>
        <begin position="65"/>
        <end position="105"/>
    </location>
</feature>
<reference evidence="2 3" key="1">
    <citation type="submission" date="2018-03" db="EMBL/GenBank/DDBJ databases">
        <authorList>
            <person name="Guldener U."/>
        </authorList>
    </citation>
    <scope>NUCLEOTIDE SEQUENCE [LARGE SCALE GENOMIC DNA]</scope>
    <source>
        <strain evidence="2 3">DAOM196992</strain>
    </source>
</reference>
<evidence type="ECO:0000256" key="1">
    <source>
        <dbReference type="SAM" id="MobiDB-lite"/>
    </source>
</evidence>
<feature type="compositionally biased region" description="Polar residues" evidence="1">
    <location>
        <begin position="91"/>
        <end position="105"/>
    </location>
</feature>
<evidence type="ECO:0000313" key="2">
    <source>
        <dbReference type="EMBL" id="SPO39849.1"/>
    </source>
</evidence>